<dbReference type="GO" id="GO:0005851">
    <property type="term" value="C:eukaryotic translation initiation factor 2B complex"/>
    <property type="evidence" value="ECO:0007669"/>
    <property type="project" value="TreeGrafter"/>
</dbReference>
<keyword evidence="4" id="KW-0396">Initiation factor</keyword>
<name>A0AAE1BFQ5_PETCI</name>
<keyword evidence="5" id="KW-0648">Protein biosynthesis</keyword>
<protein>
    <recommendedName>
        <fullName evidence="6">Translation initiation factor eIF2B subunit beta</fullName>
    </recommendedName>
    <alternativeName>
        <fullName evidence="7">eIF2B GDP-GTP exchange factor subunit beta</fullName>
    </alternativeName>
</protein>
<organism evidence="10 11">
    <name type="scientific">Petrolisthes cinctipes</name>
    <name type="common">Flat porcelain crab</name>
    <dbReference type="NCBI Taxonomy" id="88211"/>
    <lineage>
        <taxon>Eukaryota</taxon>
        <taxon>Metazoa</taxon>
        <taxon>Ecdysozoa</taxon>
        <taxon>Arthropoda</taxon>
        <taxon>Crustacea</taxon>
        <taxon>Multicrustacea</taxon>
        <taxon>Malacostraca</taxon>
        <taxon>Eumalacostraca</taxon>
        <taxon>Eucarida</taxon>
        <taxon>Decapoda</taxon>
        <taxon>Pleocyemata</taxon>
        <taxon>Anomura</taxon>
        <taxon>Galatheoidea</taxon>
        <taxon>Porcellanidae</taxon>
        <taxon>Petrolisthes</taxon>
    </lineage>
</organism>
<dbReference type="GO" id="GO:0003743">
    <property type="term" value="F:translation initiation factor activity"/>
    <property type="evidence" value="ECO:0007669"/>
    <property type="project" value="UniProtKB-KW"/>
</dbReference>
<dbReference type="EMBL" id="JAWQEG010008762">
    <property type="protein sequence ID" value="KAK3849695.1"/>
    <property type="molecule type" value="Genomic_DNA"/>
</dbReference>
<evidence type="ECO:0000256" key="6">
    <source>
        <dbReference type="ARBA" id="ARBA00044122"/>
    </source>
</evidence>
<evidence type="ECO:0000256" key="5">
    <source>
        <dbReference type="ARBA" id="ARBA00022917"/>
    </source>
</evidence>
<dbReference type="PANTHER" id="PTHR45859">
    <property type="entry name" value="TRANSLATION INITIATION FACTOR EIF-2B SUBUNIT BETA"/>
    <property type="match status" value="1"/>
</dbReference>
<keyword evidence="3" id="KW-0963">Cytoplasm</keyword>
<evidence type="ECO:0000313" key="10">
    <source>
        <dbReference type="EMBL" id="KAK3849695.1"/>
    </source>
</evidence>
<dbReference type="Proteomes" id="UP001286313">
    <property type="component" value="Unassembled WGS sequence"/>
</dbReference>
<evidence type="ECO:0000256" key="2">
    <source>
        <dbReference type="ARBA" id="ARBA00007251"/>
    </source>
</evidence>
<dbReference type="PANTHER" id="PTHR45859:SF1">
    <property type="entry name" value="TRANSLATION INITIATION FACTOR EIF-2B SUBUNIT BETA"/>
    <property type="match status" value="1"/>
</dbReference>
<comment type="subunit">
    <text evidence="8">Component of the translation initiation factor 2B (eIF2B) complex which is a heterodecamer of two sets of five different subunits: alpha, beta, gamma, delta and epsilon. Subunits alpha, beta and delta comprise a regulatory subcomplex and subunits epsilon and gamma comprise a catalytic subcomplex. Within the complex, the hexameric regulatory complex resides at the center, with the two heterodimeric catalytic subcomplexes bound on opposite sides.</text>
</comment>
<gene>
    <name evidence="10" type="ORF">Pcinc_043563</name>
</gene>
<proteinExistence type="inferred from homology"/>
<evidence type="ECO:0000256" key="7">
    <source>
        <dbReference type="ARBA" id="ARBA00044228"/>
    </source>
</evidence>
<evidence type="ECO:0000256" key="4">
    <source>
        <dbReference type="ARBA" id="ARBA00022540"/>
    </source>
</evidence>
<comment type="subcellular location">
    <subcellularLocation>
        <location evidence="1">Cytoplasm</location>
        <location evidence="1">Cytosol</location>
    </subcellularLocation>
</comment>
<dbReference type="Gene3D" id="3.40.50.10470">
    <property type="entry name" value="Translation initiation factor eif-2b, domain 2"/>
    <property type="match status" value="1"/>
</dbReference>
<evidence type="ECO:0000256" key="8">
    <source>
        <dbReference type="ARBA" id="ARBA00046432"/>
    </source>
</evidence>
<keyword evidence="11" id="KW-1185">Reference proteome</keyword>
<dbReference type="GO" id="GO:0005085">
    <property type="term" value="F:guanyl-nucleotide exchange factor activity"/>
    <property type="evidence" value="ECO:0007669"/>
    <property type="project" value="TreeGrafter"/>
</dbReference>
<dbReference type="InterPro" id="IPR000649">
    <property type="entry name" value="IF-2B-related"/>
</dbReference>
<dbReference type="InterPro" id="IPR037171">
    <property type="entry name" value="NagB/RpiA_transferase-like"/>
</dbReference>
<evidence type="ECO:0000313" key="11">
    <source>
        <dbReference type="Proteomes" id="UP001286313"/>
    </source>
</evidence>
<evidence type="ECO:0000256" key="3">
    <source>
        <dbReference type="ARBA" id="ARBA00022490"/>
    </source>
</evidence>
<dbReference type="SUPFAM" id="SSF100950">
    <property type="entry name" value="NagB/RpiA/CoA transferase-like"/>
    <property type="match status" value="1"/>
</dbReference>
<dbReference type="InterPro" id="IPR042529">
    <property type="entry name" value="IF_2B-like_C"/>
</dbReference>
<reference evidence="10" key="1">
    <citation type="submission" date="2023-10" db="EMBL/GenBank/DDBJ databases">
        <title>Genome assemblies of two species of porcelain crab, Petrolisthes cinctipes and Petrolisthes manimaculis (Anomura: Porcellanidae).</title>
        <authorList>
            <person name="Angst P."/>
        </authorList>
    </citation>
    <scope>NUCLEOTIDE SEQUENCE</scope>
    <source>
        <strain evidence="10">PB745_01</strain>
        <tissue evidence="10">Gill</tissue>
    </source>
</reference>
<dbReference type="InterPro" id="IPR051855">
    <property type="entry name" value="eIF2B_beta_subunit"/>
</dbReference>
<dbReference type="GO" id="GO:0005829">
    <property type="term" value="C:cytosol"/>
    <property type="evidence" value="ECO:0007669"/>
    <property type="project" value="UniProtKB-SubCell"/>
</dbReference>
<evidence type="ECO:0000256" key="9">
    <source>
        <dbReference type="RuleBase" id="RU003814"/>
    </source>
</evidence>
<comment type="similarity">
    <text evidence="2 9">Belongs to the eIF-2B alpha/beta/delta subunits family.</text>
</comment>
<sequence>MAPPSKQDFINKLRLEKFESEQSKAEESLALLEHIVANASWQTGSELLTLLRNVDIEVSAKLPWETTPRNMVQRALKIVVDEYSSCRGGVSDMNTSGHPSFPQVTMVDPTGGVELPKCDLALPDLRDRVLEALAEYRAELEQSDELIAVQGESKIHNDEVILTFDWCGLVLAFLTRAAKRRHFHVIVAEGAPTYQGHRMAASLSRVGIQTTLIQDCAVFPMMSRVNKVIIGTHTVLSNGGIKTDLGAAALASAAKFYSVPLYVCTPTYKFSRISGEEVNHCGSGSAIIPTNTPLPSSVNVAVSRFDYVPPENVTSFITNNRGIAPSYVYRHLTELYDPAAYHV</sequence>
<dbReference type="Pfam" id="PF01008">
    <property type="entry name" value="IF-2B"/>
    <property type="match status" value="1"/>
</dbReference>
<accession>A0AAE1BFQ5</accession>
<comment type="caution">
    <text evidence="10">The sequence shown here is derived from an EMBL/GenBank/DDBJ whole genome shotgun (WGS) entry which is preliminary data.</text>
</comment>
<evidence type="ECO:0000256" key="1">
    <source>
        <dbReference type="ARBA" id="ARBA00004514"/>
    </source>
</evidence>
<dbReference type="AlphaFoldDB" id="A0AAE1BFQ5"/>